<evidence type="ECO:0000256" key="7">
    <source>
        <dbReference type="ARBA" id="ARBA00023242"/>
    </source>
</evidence>
<proteinExistence type="inferred from homology"/>
<dbReference type="STRING" id="51511.ENSCSAVP00000009924"/>
<dbReference type="Proteomes" id="UP000007875">
    <property type="component" value="Unassembled WGS sequence"/>
</dbReference>
<evidence type="ECO:0000313" key="11">
    <source>
        <dbReference type="Proteomes" id="UP000007875"/>
    </source>
</evidence>
<feature type="transmembrane region" description="Helical" evidence="8">
    <location>
        <begin position="261"/>
        <end position="278"/>
    </location>
</feature>
<dbReference type="AlphaFoldDB" id="H2YX63"/>
<comment type="similarity">
    <text evidence="2">Belongs to the NEMP family.</text>
</comment>
<comment type="subcellular location">
    <subcellularLocation>
        <location evidence="1">Nucleus inner membrane</location>
        <topology evidence="1">Multi-pass membrane protein</topology>
        <orientation evidence="1">Nucleoplasmic side</orientation>
    </subcellularLocation>
</comment>
<evidence type="ECO:0008006" key="12">
    <source>
        <dbReference type="Google" id="ProtNLM"/>
    </source>
</evidence>
<evidence type="ECO:0000256" key="5">
    <source>
        <dbReference type="ARBA" id="ARBA00022989"/>
    </source>
</evidence>
<dbReference type="Ensembl" id="ENSCSAVT00000010044.1">
    <property type="protein sequence ID" value="ENSCSAVP00000009924.1"/>
    <property type="gene ID" value="ENSCSAVG00000005841.1"/>
</dbReference>
<dbReference type="Pfam" id="PF10225">
    <property type="entry name" value="NEMP"/>
    <property type="match status" value="1"/>
</dbReference>
<keyword evidence="3 8" id="KW-0812">Transmembrane</keyword>
<evidence type="ECO:0000256" key="9">
    <source>
        <dbReference type="SAM" id="SignalP"/>
    </source>
</evidence>
<evidence type="ECO:0000256" key="8">
    <source>
        <dbReference type="SAM" id="Phobius"/>
    </source>
</evidence>
<evidence type="ECO:0000256" key="1">
    <source>
        <dbReference type="ARBA" id="ARBA00004575"/>
    </source>
</evidence>
<dbReference type="PANTHER" id="PTHR13598">
    <property type="entry name" value="AT07567P-RELATED"/>
    <property type="match status" value="1"/>
</dbReference>
<feature type="transmembrane region" description="Helical" evidence="8">
    <location>
        <begin position="199"/>
        <end position="218"/>
    </location>
</feature>
<sequence length="443" mass="50182">MGLEVLLVVLLISAIHFNIGHAQTTENTERPLNWHDSVKGLRGSNSFHISALKNPAYSFGCIHIKASSNIGDFDLDLDSQKEAMGSSWYGMLLSIGRYFRKKSATKAVVKENCISPFNEIFVNIKAQDNNQRFSVQTHLRYIDVTCCVCLLIGIVMFYTAAGMSRSVLFYYTSGISIGVVGSLIVIVFIISRYLPKKPAAYATLIGGWSVCAWLFAKMQNNLLEIVKEHYYFALGYVLIAGFASFAVCYKRGPVSDPRSQHIIQWMIQLVSLLLVYNGSQLPKVSITIMSSMLVTEACKVIVVQNIYFNIIRMLKKISFFQRIIGKYGDPPPRKLLTQDEYYKQGQIETEKALAELRNYCQSPQCSPWKTLANIESPKRFASFIEGDSHLVDAEVTMYEQDMQSLYEEEKDNIESFMSEDESEDPIKLELELSEEDMGFDEEV</sequence>
<evidence type="ECO:0000256" key="4">
    <source>
        <dbReference type="ARBA" id="ARBA00022729"/>
    </source>
</evidence>
<evidence type="ECO:0000313" key="10">
    <source>
        <dbReference type="Ensembl" id="ENSCSAVP00000009924.1"/>
    </source>
</evidence>
<accession>H2YX63</accession>
<feature type="signal peptide" evidence="9">
    <location>
        <begin position="1"/>
        <end position="22"/>
    </location>
</feature>
<keyword evidence="4 9" id="KW-0732">Signal</keyword>
<dbReference type="eggNOG" id="KOG3817">
    <property type="taxonomic scope" value="Eukaryota"/>
</dbReference>
<dbReference type="GO" id="GO:0005637">
    <property type="term" value="C:nuclear inner membrane"/>
    <property type="evidence" value="ECO:0007669"/>
    <property type="project" value="UniProtKB-SubCell"/>
</dbReference>
<dbReference type="GeneTree" id="ENSGT00390000002174"/>
<dbReference type="InterPro" id="IPR019358">
    <property type="entry name" value="NEMP_fam"/>
</dbReference>
<dbReference type="HOGENOM" id="CLU_618145_0_0_1"/>
<feature type="transmembrane region" description="Helical" evidence="8">
    <location>
        <begin position="167"/>
        <end position="190"/>
    </location>
</feature>
<organism evidence="10 11">
    <name type="scientific">Ciona savignyi</name>
    <name type="common">Pacific transparent sea squirt</name>
    <dbReference type="NCBI Taxonomy" id="51511"/>
    <lineage>
        <taxon>Eukaryota</taxon>
        <taxon>Metazoa</taxon>
        <taxon>Chordata</taxon>
        <taxon>Tunicata</taxon>
        <taxon>Ascidiacea</taxon>
        <taxon>Phlebobranchia</taxon>
        <taxon>Cionidae</taxon>
        <taxon>Ciona</taxon>
    </lineage>
</organism>
<reference evidence="11" key="1">
    <citation type="submission" date="2003-08" db="EMBL/GenBank/DDBJ databases">
        <authorList>
            <person name="Birren B."/>
            <person name="Nusbaum C."/>
            <person name="Abebe A."/>
            <person name="Abouelleil A."/>
            <person name="Adekoya E."/>
            <person name="Ait-zahra M."/>
            <person name="Allen N."/>
            <person name="Allen T."/>
            <person name="An P."/>
            <person name="Anderson M."/>
            <person name="Anderson S."/>
            <person name="Arachchi H."/>
            <person name="Armbruster J."/>
            <person name="Bachantsang P."/>
            <person name="Baldwin J."/>
            <person name="Barry A."/>
            <person name="Bayul T."/>
            <person name="Blitshsteyn B."/>
            <person name="Bloom T."/>
            <person name="Blye J."/>
            <person name="Boguslavskiy L."/>
            <person name="Borowsky M."/>
            <person name="Boukhgalter B."/>
            <person name="Brunache A."/>
            <person name="Butler J."/>
            <person name="Calixte N."/>
            <person name="Calvo S."/>
            <person name="Camarata J."/>
            <person name="Campo K."/>
            <person name="Chang J."/>
            <person name="Cheshatsang Y."/>
            <person name="Citroen M."/>
            <person name="Collymore A."/>
            <person name="Considine T."/>
            <person name="Cook A."/>
            <person name="Cooke P."/>
            <person name="Corum B."/>
            <person name="Cuomo C."/>
            <person name="David R."/>
            <person name="Dawoe T."/>
            <person name="Degray S."/>
            <person name="Dodge S."/>
            <person name="Dooley K."/>
            <person name="Dorje P."/>
            <person name="Dorjee K."/>
            <person name="Dorris L."/>
            <person name="Duffey N."/>
            <person name="Dupes A."/>
            <person name="Elkins T."/>
            <person name="Engels R."/>
            <person name="Erickson J."/>
            <person name="Farina A."/>
            <person name="Faro S."/>
            <person name="Ferreira P."/>
            <person name="Fischer H."/>
            <person name="Fitzgerald M."/>
            <person name="Foley K."/>
            <person name="Gage D."/>
            <person name="Galagan J."/>
            <person name="Gearin G."/>
            <person name="Gnerre S."/>
            <person name="Gnirke A."/>
            <person name="Goyette A."/>
            <person name="Graham J."/>
            <person name="Grandbois E."/>
            <person name="Gyaltsen K."/>
            <person name="Hafez N."/>
            <person name="Hagopian D."/>
            <person name="Hagos B."/>
            <person name="Hall J."/>
            <person name="Hatcher B."/>
            <person name="Heller A."/>
            <person name="Higgins H."/>
            <person name="Honan T."/>
            <person name="Horn A."/>
            <person name="Houde N."/>
            <person name="Hughes L."/>
            <person name="Hulme W."/>
            <person name="Husby E."/>
            <person name="Iliev I."/>
            <person name="Jaffe D."/>
            <person name="Jones C."/>
            <person name="Kamal M."/>
            <person name="Kamat A."/>
            <person name="Kamvysselis M."/>
            <person name="Karlsson E."/>
            <person name="Kells C."/>
            <person name="Kieu A."/>
            <person name="Kisner P."/>
            <person name="Kodira C."/>
            <person name="Kulbokas E."/>
            <person name="Labutti K."/>
            <person name="Lama D."/>
            <person name="Landers T."/>
            <person name="Leger J."/>
            <person name="Levine S."/>
            <person name="Lewis D."/>
            <person name="Lewis T."/>
            <person name="Lindblad-toh K."/>
            <person name="Liu X."/>
            <person name="Lokyitsang T."/>
            <person name="Lokyitsang Y."/>
            <person name="Lucien O."/>
            <person name="Lui A."/>
            <person name="Ma L.J."/>
            <person name="Mabbitt R."/>
            <person name="Macdonald J."/>
            <person name="Maclean C."/>
            <person name="Major J."/>
            <person name="Manning J."/>
            <person name="Marabella R."/>
            <person name="Maru K."/>
            <person name="Matthews C."/>
            <person name="Mauceli E."/>
            <person name="Mccarthy M."/>
            <person name="Mcdonough S."/>
            <person name="Mcghee T."/>
            <person name="Meldrim J."/>
            <person name="Meneus L."/>
            <person name="Mesirov J."/>
            <person name="Mihalev A."/>
            <person name="Mihova T."/>
            <person name="Mikkelsen T."/>
            <person name="Mlenga V."/>
            <person name="Moru K."/>
            <person name="Mozes J."/>
            <person name="Mulrain L."/>
            <person name="Munson G."/>
            <person name="Naylor J."/>
            <person name="Newes C."/>
            <person name="Nguyen C."/>
            <person name="Nguyen N."/>
            <person name="Nguyen T."/>
            <person name="Nicol R."/>
            <person name="Nielsen C."/>
            <person name="Nizzari M."/>
            <person name="Norbu C."/>
            <person name="Norbu N."/>
            <person name="O'donnell P."/>
            <person name="Okoawo O."/>
            <person name="O'leary S."/>
            <person name="Omotosho B."/>
            <person name="O'neill K."/>
            <person name="Osman S."/>
            <person name="Parker S."/>
            <person name="Perrin D."/>
            <person name="Phunkhang P."/>
            <person name="Piqani B."/>
            <person name="Purcell S."/>
            <person name="Rachupka T."/>
            <person name="Ramasamy U."/>
            <person name="Rameau R."/>
            <person name="Ray V."/>
            <person name="Raymond C."/>
            <person name="Retta R."/>
            <person name="Richardson S."/>
            <person name="Rise C."/>
            <person name="Rodriguez J."/>
            <person name="Rogers J."/>
            <person name="Rogov P."/>
            <person name="Rutman M."/>
            <person name="Schupbach R."/>
            <person name="Seaman C."/>
            <person name="Settipalli S."/>
            <person name="Sharpe T."/>
            <person name="Sheridan J."/>
            <person name="Sherpa N."/>
            <person name="Shi J."/>
            <person name="Smirnov S."/>
            <person name="Smith C."/>
            <person name="Sougnez C."/>
            <person name="Spencer B."/>
            <person name="Stalker J."/>
            <person name="Stange-thomann N."/>
            <person name="Stavropoulos S."/>
            <person name="Stetson K."/>
            <person name="Stone C."/>
            <person name="Stone S."/>
            <person name="Stubbs M."/>
            <person name="Talamas J."/>
            <person name="Tchuinga P."/>
            <person name="Tenzing P."/>
            <person name="Tesfaye S."/>
            <person name="Theodore J."/>
            <person name="Thoulutsang Y."/>
            <person name="Topham K."/>
            <person name="Towey S."/>
            <person name="Tsamla T."/>
            <person name="Tsomo N."/>
            <person name="Vallee D."/>
            <person name="Vassiliev H."/>
            <person name="Venkataraman V."/>
            <person name="Vinson J."/>
            <person name="Vo A."/>
            <person name="Wade C."/>
            <person name="Wang S."/>
            <person name="Wangchuk T."/>
            <person name="Wangdi T."/>
            <person name="Whittaker C."/>
            <person name="Wilkinson J."/>
            <person name="Wu Y."/>
            <person name="Wyman D."/>
            <person name="Yadav S."/>
            <person name="Yang S."/>
            <person name="Yang X."/>
            <person name="Yeager S."/>
            <person name="Yee E."/>
            <person name="Young G."/>
            <person name="Zainoun J."/>
            <person name="Zembeck L."/>
            <person name="Zimmer A."/>
            <person name="Zody M."/>
            <person name="Lander E."/>
        </authorList>
    </citation>
    <scope>NUCLEOTIDE SEQUENCE [LARGE SCALE GENOMIC DNA]</scope>
</reference>
<keyword evidence="7" id="KW-0539">Nucleus</keyword>
<feature type="transmembrane region" description="Helical" evidence="8">
    <location>
        <begin position="284"/>
        <end position="308"/>
    </location>
</feature>
<dbReference type="PANTHER" id="PTHR13598:SF1">
    <property type="entry name" value="AT07567P-RELATED"/>
    <property type="match status" value="1"/>
</dbReference>
<evidence type="ECO:0000256" key="3">
    <source>
        <dbReference type="ARBA" id="ARBA00022692"/>
    </source>
</evidence>
<keyword evidence="5 8" id="KW-1133">Transmembrane helix</keyword>
<keyword evidence="11" id="KW-1185">Reference proteome</keyword>
<evidence type="ECO:0000256" key="6">
    <source>
        <dbReference type="ARBA" id="ARBA00023136"/>
    </source>
</evidence>
<evidence type="ECO:0000256" key="2">
    <source>
        <dbReference type="ARBA" id="ARBA00005748"/>
    </source>
</evidence>
<dbReference type="OMA" id="CYYNGPV"/>
<reference evidence="10" key="2">
    <citation type="submission" date="2025-08" db="UniProtKB">
        <authorList>
            <consortium name="Ensembl"/>
        </authorList>
    </citation>
    <scope>IDENTIFICATION</scope>
</reference>
<name>H2YX63_CIOSA</name>
<feature type="transmembrane region" description="Helical" evidence="8">
    <location>
        <begin position="230"/>
        <end position="249"/>
    </location>
</feature>
<reference evidence="10" key="3">
    <citation type="submission" date="2025-09" db="UniProtKB">
        <authorList>
            <consortium name="Ensembl"/>
        </authorList>
    </citation>
    <scope>IDENTIFICATION</scope>
</reference>
<feature type="transmembrane region" description="Helical" evidence="8">
    <location>
        <begin position="141"/>
        <end position="161"/>
    </location>
</feature>
<feature type="chain" id="PRO_5003578103" description="Nuclear envelope integral membrane protein 1" evidence="9">
    <location>
        <begin position="23"/>
        <end position="443"/>
    </location>
</feature>
<keyword evidence="6 8" id="KW-0472">Membrane</keyword>
<protein>
    <recommendedName>
        <fullName evidence="12">Nuclear envelope integral membrane protein 1</fullName>
    </recommendedName>
</protein>
<dbReference type="InParanoid" id="H2YX63"/>